<dbReference type="AlphaFoldDB" id="A0A6J2KME1"/>
<dbReference type="OrthoDB" id="9930022at2759"/>
<dbReference type="Gene3D" id="3.90.180.10">
    <property type="entry name" value="Medium-chain alcohol dehydrogenases, catalytic domain"/>
    <property type="match status" value="1"/>
</dbReference>
<reference evidence="4" key="1">
    <citation type="submission" date="2025-08" db="UniProtKB">
        <authorList>
            <consortium name="RefSeq"/>
        </authorList>
    </citation>
    <scope>IDENTIFICATION</scope>
    <source>
        <tissue evidence="4">Silk gland</tissue>
    </source>
</reference>
<dbReference type="SMART" id="SM00829">
    <property type="entry name" value="PKS_ER"/>
    <property type="match status" value="1"/>
</dbReference>
<dbReference type="GO" id="GO:0005739">
    <property type="term" value="C:mitochondrion"/>
    <property type="evidence" value="ECO:0007669"/>
    <property type="project" value="TreeGrafter"/>
</dbReference>
<dbReference type="Pfam" id="PF08240">
    <property type="entry name" value="ADH_N"/>
    <property type="match status" value="1"/>
</dbReference>
<accession>A0A6J2KME1</accession>
<evidence type="ECO:0000313" key="4">
    <source>
        <dbReference type="RefSeq" id="XP_028041309.1"/>
    </source>
</evidence>
<dbReference type="GeneID" id="114251293"/>
<evidence type="ECO:0000259" key="2">
    <source>
        <dbReference type="SMART" id="SM00829"/>
    </source>
</evidence>
<dbReference type="InterPro" id="IPR050700">
    <property type="entry name" value="YIM1/Zinc_Alcohol_DH_Fams"/>
</dbReference>
<organism evidence="3 4">
    <name type="scientific">Bombyx mandarina</name>
    <name type="common">Wild silk moth</name>
    <name type="synonym">Wild silkworm</name>
    <dbReference type="NCBI Taxonomy" id="7092"/>
    <lineage>
        <taxon>Eukaryota</taxon>
        <taxon>Metazoa</taxon>
        <taxon>Ecdysozoa</taxon>
        <taxon>Arthropoda</taxon>
        <taxon>Hexapoda</taxon>
        <taxon>Insecta</taxon>
        <taxon>Pterygota</taxon>
        <taxon>Neoptera</taxon>
        <taxon>Endopterygota</taxon>
        <taxon>Lepidoptera</taxon>
        <taxon>Glossata</taxon>
        <taxon>Ditrysia</taxon>
        <taxon>Bombycoidea</taxon>
        <taxon>Bombycidae</taxon>
        <taxon>Bombycinae</taxon>
        <taxon>Bombyx</taxon>
    </lineage>
</organism>
<dbReference type="RefSeq" id="XP_028041309.1">
    <property type="nucleotide sequence ID" value="XM_028185508.1"/>
</dbReference>
<dbReference type="InterPro" id="IPR020843">
    <property type="entry name" value="ER"/>
</dbReference>
<gene>
    <name evidence="4" type="primary">LOC114251293</name>
</gene>
<protein>
    <submittedName>
        <fullName evidence="4">Reticulon-4-interacting protein 1 homolog, mitochondrial-like</fullName>
    </submittedName>
</protein>
<dbReference type="SUPFAM" id="SSF51735">
    <property type="entry name" value="NAD(P)-binding Rossmann-fold domains"/>
    <property type="match status" value="1"/>
</dbReference>
<dbReference type="Gene3D" id="3.40.50.720">
    <property type="entry name" value="NAD(P)-binding Rossmann-like Domain"/>
    <property type="match status" value="1"/>
</dbReference>
<dbReference type="SUPFAM" id="SSF50129">
    <property type="entry name" value="GroES-like"/>
    <property type="match status" value="1"/>
</dbReference>
<evidence type="ECO:0000256" key="1">
    <source>
        <dbReference type="SAM" id="Phobius"/>
    </source>
</evidence>
<keyword evidence="1" id="KW-0472">Membrane</keyword>
<evidence type="ECO:0000313" key="3">
    <source>
        <dbReference type="Proteomes" id="UP000504629"/>
    </source>
</evidence>
<feature type="domain" description="Enoyl reductase (ER)" evidence="2">
    <location>
        <begin position="140"/>
        <end position="478"/>
    </location>
</feature>
<keyword evidence="1" id="KW-0812">Transmembrane</keyword>
<keyword evidence="3" id="KW-1185">Reference proteome</keyword>
<keyword evidence="1" id="KW-1133">Transmembrane helix</keyword>
<dbReference type="KEGG" id="bman:114251293"/>
<dbReference type="InterPro" id="IPR011032">
    <property type="entry name" value="GroES-like_sf"/>
</dbReference>
<feature type="transmembrane region" description="Helical" evidence="1">
    <location>
        <begin position="104"/>
        <end position="125"/>
    </location>
</feature>
<dbReference type="GO" id="GO:0016491">
    <property type="term" value="F:oxidoreductase activity"/>
    <property type="evidence" value="ECO:0007669"/>
    <property type="project" value="InterPro"/>
</dbReference>
<name>A0A6J2KME1_BOMMA</name>
<dbReference type="Proteomes" id="UP000504629">
    <property type="component" value="Unplaced"/>
</dbReference>
<proteinExistence type="predicted"/>
<sequence length="481" mass="51378">MDELKHRAGEKFEALHVAARSAADSSKSKVQDVCTQTIEAIRKLREAFLELWQNDLIAEGRERVVEWSREAVKRIKDGALPLSPFVLYEELLALFHDRVWRRSVLIFVCGGCVGGALGVCAGLRLSARAPPGPHARALHSTPDHSVIFVEDAVAPSAGPGEVLVRVQAFSVCELDRSVLRGRGHVLRALLRAGPVTVGRGFAGVVLDVGADVKELELGDNVWGALSEWSGGAAAELLVLPSTRVSKRPGGMSADSAAALPWSGTKVLATLRKLNLNQDNLKGKRVAVCGAARAELCAAVQLLARAGAHVSALAPRHAAQLLRDLGASEFIDPAEGGLQGAARVLEQHARREGCWDAVLLCAGAPAPPSPAVLRSRARRSAVCAVSGAGPVSDRLVAPLAALYAVLFYSYRLARWMCFCGWGLEWLEEEDTLRGGLERLAALVERGDLVPVLDKIFVPQQFEQALAHACSEDAVGATVVRFP</sequence>
<dbReference type="PANTHER" id="PTHR11695">
    <property type="entry name" value="ALCOHOL DEHYDROGENASE RELATED"/>
    <property type="match status" value="1"/>
</dbReference>
<dbReference type="InterPro" id="IPR036291">
    <property type="entry name" value="NAD(P)-bd_dom_sf"/>
</dbReference>
<dbReference type="PANTHER" id="PTHR11695:SF645">
    <property type="entry name" value="RETICULON-4-INTERACTING PROTEIN 1, MITOCHONDRIAL-LIKE PROTEIN"/>
    <property type="match status" value="1"/>
</dbReference>
<dbReference type="InterPro" id="IPR013154">
    <property type="entry name" value="ADH-like_N"/>
</dbReference>